<dbReference type="GO" id="GO:0043024">
    <property type="term" value="F:ribosomal small subunit binding"/>
    <property type="evidence" value="ECO:0007669"/>
    <property type="project" value="Ensembl"/>
</dbReference>
<keyword evidence="8" id="KW-0999">Mitochondrion inner membrane</keyword>
<feature type="domain" description="KH type-2" evidence="18">
    <location>
        <begin position="400"/>
        <end position="468"/>
    </location>
</feature>
<dbReference type="PANTHER" id="PTHR42698:SF1">
    <property type="entry name" value="GTPASE ERA, MITOCHONDRIAL"/>
    <property type="match status" value="1"/>
</dbReference>
<evidence type="ECO:0000256" key="13">
    <source>
        <dbReference type="ARBA" id="ARBA00023136"/>
    </source>
</evidence>
<evidence type="ECO:0000256" key="6">
    <source>
        <dbReference type="ARBA" id="ARBA00022730"/>
    </source>
</evidence>
<accession>A0A8C0AJ96</accession>
<evidence type="ECO:0000259" key="18">
    <source>
        <dbReference type="Pfam" id="PF07650"/>
    </source>
</evidence>
<dbReference type="Proteomes" id="UP000694520">
    <property type="component" value="Chromosome 19"/>
</dbReference>
<comment type="function">
    <text evidence="14">Probable GTPase that plays a role in the mitochondrial ribosomal small subunit assembly. Specifically binds the 12S mitochondrial rRNA (12S mt-rRNA) to a 33 nucleotide section delineating the 3' terminal stem-loop region. May act as a chaperone that protects the 12S mt-rRNA on the 28S mitoribosomal subunit during ribosomal small subunit assembly.</text>
</comment>
<dbReference type="GO" id="GO:0019843">
    <property type="term" value="F:rRNA binding"/>
    <property type="evidence" value="ECO:0007669"/>
    <property type="project" value="UniProtKB-KW"/>
</dbReference>
<evidence type="ECO:0000256" key="7">
    <source>
        <dbReference type="ARBA" id="ARBA00022741"/>
    </source>
</evidence>
<dbReference type="SUPFAM" id="SSF54814">
    <property type="entry name" value="Prokaryotic type KH domain (KH-domain type II)"/>
    <property type="match status" value="1"/>
</dbReference>
<dbReference type="GeneTree" id="ENSGT00390000013800"/>
<evidence type="ECO:0000256" key="15">
    <source>
        <dbReference type="ARBA" id="ARBA00030975"/>
    </source>
</evidence>
<keyword evidence="11" id="KW-0496">Mitochondrion</keyword>
<dbReference type="InterPro" id="IPR004044">
    <property type="entry name" value="KH_dom_type_2"/>
</dbReference>
<keyword evidence="6" id="KW-0699">rRNA-binding</keyword>
<evidence type="ECO:0000256" key="1">
    <source>
        <dbReference type="ARBA" id="ARBA00004305"/>
    </source>
</evidence>
<evidence type="ECO:0000256" key="10">
    <source>
        <dbReference type="ARBA" id="ARBA00022946"/>
    </source>
</evidence>
<proteinExistence type="inferred from homology"/>
<keyword evidence="20" id="KW-1185">Reference proteome</keyword>
<organism evidence="19 20">
    <name type="scientific">Bos mutus grunniens</name>
    <name type="common">Wild yak</name>
    <name type="synonym">Bos grunniens</name>
    <dbReference type="NCBI Taxonomy" id="30521"/>
    <lineage>
        <taxon>Eukaryota</taxon>
        <taxon>Metazoa</taxon>
        <taxon>Chordata</taxon>
        <taxon>Craniata</taxon>
        <taxon>Vertebrata</taxon>
        <taxon>Euteleostomi</taxon>
        <taxon>Mammalia</taxon>
        <taxon>Eutheria</taxon>
        <taxon>Laurasiatheria</taxon>
        <taxon>Artiodactyla</taxon>
        <taxon>Ruminantia</taxon>
        <taxon>Pecora</taxon>
        <taxon>Bovidae</taxon>
        <taxon>Bovinae</taxon>
        <taxon>Bos</taxon>
    </lineage>
</organism>
<dbReference type="Gene3D" id="3.40.50.300">
    <property type="entry name" value="P-loop containing nucleotide triphosphate hydrolases"/>
    <property type="match status" value="1"/>
</dbReference>
<dbReference type="SUPFAM" id="SSF52540">
    <property type="entry name" value="P-loop containing nucleoside triphosphate hydrolases"/>
    <property type="match status" value="1"/>
</dbReference>
<evidence type="ECO:0000256" key="4">
    <source>
        <dbReference type="ARBA" id="ARBA00019149"/>
    </source>
</evidence>
<dbReference type="AlphaFoldDB" id="A0A8C0AJ96"/>
<dbReference type="Gene3D" id="3.30.300.20">
    <property type="match status" value="1"/>
</dbReference>
<dbReference type="Pfam" id="PF07650">
    <property type="entry name" value="KH_2"/>
    <property type="match status" value="1"/>
</dbReference>
<dbReference type="GO" id="GO:0005829">
    <property type="term" value="C:cytosol"/>
    <property type="evidence" value="ECO:0007669"/>
    <property type="project" value="Ensembl"/>
</dbReference>
<evidence type="ECO:0000313" key="19">
    <source>
        <dbReference type="Ensembl" id="ENSBGRP00000036145.1"/>
    </source>
</evidence>
<keyword evidence="5" id="KW-0690">Ribosome biogenesis</keyword>
<comment type="similarity">
    <text evidence="3">Belongs to the TRAFAC class TrmE-Era-EngA-EngB-Septin-like GTPase superfamily. Era GTPase family.</text>
</comment>
<dbReference type="InterPro" id="IPR027417">
    <property type="entry name" value="P-loop_NTPase"/>
</dbReference>
<evidence type="ECO:0000259" key="17">
    <source>
        <dbReference type="Pfam" id="PF01926"/>
    </source>
</evidence>
<feature type="region of interest" description="Disordered" evidence="16">
    <location>
        <begin position="300"/>
        <end position="332"/>
    </location>
</feature>
<keyword evidence="9" id="KW-0694">RNA-binding</keyword>
<dbReference type="GO" id="GO:0005525">
    <property type="term" value="F:GTP binding"/>
    <property type="evidence" value="ECO:0007669"/>
    <property type="project" value="UniProtKB-KW"/>
</dbReference>
<evidence type="ECO:0000256" key="2">
    <source>
        <dbReference type="ARBA" id="ARBA00004637"/>
    </source>
</evidence>
<keyword evidence="12" id="KW-0342">GTP-binding</keyword>
<evidence type="ECO:0000256" key="12">
    <source>
        <dbReference type="ARBA" id="ARBA00023134"/>
    </source>
</evidence>
<dbReference type="InterPro" id="IPR015946">
    <property type="entry name" value="KH_dom-like_a/b"/>
</dbReference>
<evidence type="ECO:0000256" key="9">
    <source>
        <dbReference type="ARBA" id="ARBA00022884"/>
    </source>
</evidence>
<dbReference type="GO" id="GO:0005743">
    <property type="term" value="C:mitochondrial inner membrane"/>
    <property type="evidence" value="ECO:0007669"/>
    <property type="project" value="UniProtKB-SubCell"/>
</dbReference>
<evidence type="ECO:0000256" key="11">
    <source>
        <dbReference type="ARBA" id="ARBA00023128"/>
    </source>
</evidence>
<dbReference type="InterPro" id="IPR009019">
    <property type="entry name" value="KH_sf_prok-type"/>
</dbReference>
<evidence type="ECO:0000313" key="20">
    <source>
        <dbReference type="Proteomes" id="UP000694520"/>
    </source>
</evidence>
<comment type="subcellular location">
    <subcellularLocation>
        <location evidence="2">Mitochondrion inner membrane</location>
        <topology evidence="2">Peripheral membrane protein</topology>
    </subcellularLocation>
    <subcellularLocation>
        <location evidence="1">Mitochondrion matrix</location>
    </subcellularLocation>
</comment>
<name>A0A8C0AJ96_BOSMU</name>
<dbReference type="Ensembl" id="ENSBGRT00000041827.1">
    <property type="protein sequence ID" value="ENSBGRP00000036145.1"/>
    <property type="gene ID" value="ENSBGRG00000022585.1"/>
</dbReference>
<dbReference type="GO" id="GO:0000028">
    <property type="term" value="P:ribosomal small subunit assembly"/>
    <property type="evidence" value="ECO:0007669"/>
    <property type="project" value="Ensembl"/>
</dbReference>
<keyword evidence="7" id="KW-0547">Nucleotide-binding</keyword>
<evidence type="ECO:0000256" key="5">
    <source>
        <dbReference type="ARBA" id="ARBA00022517"/>
    </source>
</evidence>
<keyword evidence="10" id="KW-0809">Transit peptide</keyword>
<evidence type="ECO:0000256" key="3">
    <source>
        <dbReference type="ARBA" id="ARBA00007921"/>
    </source>
</evidence>
<evidence type="ECO:0000256" key="14">
    <source>
        <dbReference type="ARBA" id="ARBA00025227"/>
    </source>
</evidence>
<dbReference type="PANTHER" id="PTHR42698">
    <property type="entry name" value="GTPASE ERA"/>
    <property type="match status" value="1"/>
</dbReference>
<dbReference type="FunFam" id="3.30.300.20:FF:000016">
    <property type="entry name" value="GTPase Era, mitochondrial isoform 1"/>
    <property type="match status" value="1"/>
</dbReference>
<feature type="domain" description="G" evidence="17">
    <location>
        <begin position="147"/>
        <end position="244"/>
    </location>
</feature>
<dbReference type="InterPro" id="IPR005662">
    <property type="entry name" value="GTPase_Era-like"/>
</dbReference>
<reference evidence="19" key="2">
    <citation type="submission" date="2025-08" db="UniProtKB">
        <authorList>
            <consortium name="Ensembl"/>
        </authorList>
    </citation>
    <scope>IDENTIFICATION</scope>
</reference>
<dbReference type="Pfam" id="PF01926">
    <property type="entry name" value="MMR_HSR1"/>
    <property type="match status" value="1"/>
</dbReference>
<sequence length="473" mass="53263">MFLPGKSQGWGSLVGCRLWGCTEPDTTEATWQQQQQQQQRGYVPDGGSRLHCLSLPSCLLMQMSKISSWSIAPTCLRTPESYEWSSWVPQMQESLHSPTSCWAEKYVASLTLPSPLFISHFLLCLCGLLQRDPGPHLGFLSSWQVFPVSKKVHTTRSQALGVITEKETQVILLDTPGLISPAKQKRHHLELSLLEDPWKSMESADLVVVLVDVSDKWTRNQLSPQVLRCLTQFSQVPSILVMNKVSPTYLRKGSPSRRLTFTDHSLLPIAHPQVDCLKQKSVLLELTAALTEGVVNGKKLKTKQALRSRPDTHCPSPAAQGPNPQPVRDPQQMGWPHFQEIFMLSALSQEDVKTLKQYLLAQARPGPWEFHSEVLTSQTPEEICANMIREKLLEYLPEEVPYNVQQKTVVWDEGPSGELVIEQKLLVSKESHMKILIGPKGYLIAQIAQEVGRDLMNIFLCEVQLRLSVKLLK</sequence>
<dbReference type="InterPro" id="IPR006073">
    <property type="entry name" value="GTP-bd"/>
</dbReference>
<dbReference type="CDD" id="cd22534">
    <property type="entry name" value="KH-II_Era"/>
    <property type="match status" value="1"/>
</dbReference>
<keyword evidence="13" id="KW-0472">Membrane</keyword>
<reference evidence="19" key="1">
    <citation type="submission" date="2019-05" db="EMBL/GenBank/DDBJ databases">
        <authorList>
            <person name="Zhang S."/>
            <person name="Liu J."/>
        </authorList>
    </citation>
    <scope>NUCLEOTIDE SEQUENCE [LARGE SCALE GENOMIC DNA]</scope>
</reference>
<gene>
    <name evidence="19" type="primary">ERAL1</name>
</gene>
<dbReference type="GO" id="GO:0005759">
    <property type="term" value="C:mitochondrial matrix"/>
    <property type="evidence" value="ECO:0007669"/>
    <property type="project" value="UniProtKB-SubCell"/>
</dbReference>
<evidence type="ECO:0000256" key="16">
    <source>
        <dbReference type="SAM" id="MobiDB-lite"/>
    </source>
</evidence>
<reference evidence="19" key="3">
    <citation type="submission" date="2025-09" db="UniProtKB">
        <authorList>
            <consortium name="Ensembl"/>
        </authorList>
    </citation>
    <scope>IDENTIFICATION</scope>
</reference>
<protein>
    <recommendedName>
        <fullName evidence="4">GTPase Era, mitochondrial</fullName>
    </recommendedName>
    <alternativeName>
        <fullName evidence="15">ERA-like protein 1</fullName>
    </alternativeName>
</protein>
<evidence type="ECO:0000256" key="8">
    <source>
        <dbReference type="ARBA" id="ARBA00022792"/>
    </source>
</evidence>